<dbReference type="PROSITE" id="PS01124">
    <property type="entry name" value="HTH_ARAC_FAMILY_2"/>
    <property type="match status" value="1"/>
</dbReference>
<dbReference type="PANTHER" id="PTHR46796:SF14">
    <property type="entry name" value="TRANSCRIPTIONAL REGULATORY PROTEIN"/>
    <property type="match status" value="1"/>
</dbReference>
<evidence type="ECO:0000256" key="1">
    <source>
        <dbReference type="ARBA" id="ARBA00023015"/>
    </source>
</evidence>
<feature type="domain" description="HTH araC/xylS-type" evidence="4">
    <location>
        <begin position="166"/>
        <end position="264"/>
    </location>
</feature>
<dbReference type="SMART" id="SM00342">
    <property type="entry name" value="HTH_ARAC"/>
    <property type="match status" value="1"/>
</dbReference>
<dbReference type="InterPro" id="IPR018060">
    <property type="entry name" value="HTH_AraC"/>
</dbReference>
<keyword evidence="3" id="KW-0804">Transcription</keyword>
<keyword evidence="6" id="KW-1185">Reference proteome</keyword>
<evidence type="ECO:0000256" key="2">
    <source>
        <dbReference type="ARBA" id="ARBA00023125"/>
    </source>
</evidence>
<keyword evidence="2 5" id="KW-0238">DNA-binding</keyword>
<dbReference type="OrthoDB" id="9812985at2"/>
<sequence length="286" mass="31309">MSIMQTVLRSPRFEVVSHVCRHPRVDCGYSPGGEPARFIFTRRGAFGVHAGGRSCMARPGQAVLLRAGVEYRITHPDRDGCDCCTDVCMDESVLAELGVAGRAGPACQAFGHDLAFQQIHVELLLGLRRGALAGEADAALLDLFDRLLQARQPVRLRPAALARRVARVEEAILARVGENLEVDALAALAGCSPFHLCRIFRAVTGLSLRQFRLQQRLGAALGRLGEGEDDLAALACDLGFYSHSHMTEAFRRALGRSPRQLREDLRCSDLRHLRARLRAPSRAAAR</sequence>
<comment type="caution">
    <text evidence="5">The sequence shown here is derived from an EMBL/GenBank/DDBJ whole genome shotgun (WGS) entry which is preliminary data.</text>
</comment>
<reference evidence="5 6" key="1">
    <citation type="submission" date="2018-05" db="EMBL/GenBank/DDBJ databases">
        <title>Genomic Encyclopedia of Type Strains, Phase IV (KMG-IV): sequencing the most valuable type-strain genomes for metagenomic binning, comparative biology and taxonomic classification.</title>
        <authorList>
            <person name="Goeker M."/>
        </authorList>
    </citation>
    <scope>NUCLEOTIDE SEQUENCE [LARGE SCALE GENOMIC DNA]</scope>
    <source>
        <strain evidence="5 6">DSM 14263</strain>
    </source>
</reference>
<evidence type="ECO:0000259" key="4">
    <source>
        <dbReference type="PROSITE" id="PS01124"/>
    </source>
</evidence>
<evidence type="ECO:0000256" key="3">
    <source>
        <dbReference type="ARBA" id="ARBA00023163"/>
    </source>
</evidence>
<dbReference type="Gene3D" id="1.10.10.60">
    <property type="entry name" value="Homeodomain-like"/>
    <property type="match status" value="1"/>
</dbReference>
<dbReference type="GO" id="GO:0003700">
    <property type="term" value="F:DNA-binding transcription factor activity"/>
    <property type="evidence" value="ECO:0007669"/>
    <property type="project" value="InterPro"/>
</dbReference>
<name>A0A316HZ89_9GAMM</name>
<keyword evidence="1" id="KW-0805">Transcription regulation</keyword>
<dbReference type="EMBL" id="QGHC01000007">
    <property type="protein sequence ID" value="PWK86637.1"/>
    <property type="molecule type" value="Genomic_DNA"/>
</dbReference>
<dbReference type="AlphaFoldDB" id="A0A316HZ89"/>
<dbReference type="InterPro" id="IPR050204">
    <property type="entry name" value="AraC_XylS_family_regulators"/>
</dbReference>
<accession>A0A316HZ89</accession>
<dbReference type="PANTHER" id="PTHR46796">
    <property type="entry name" value="HTH-TYPE TRANSCRIPTIONAL ACTIVATOR RHAS-RELATED"/>
    <property type="match status" value="1"/>
</dbReference>
<evidence type="ECO:0000313" key="6">
    <source>
        <dbReference type="Proteomes" id="UP000245812"/>
    </source>
</evidence>
<organism evidence="5 6">
    <name type="scientific">Fulvimonas soli</name>
    <dbReference type="NCBI Taxonomy" id="155197"/>
    <lineage>
        <taxon>Bacteria</taxon>
        <taxon>Pseudomonadati</taxon>
        <taxon>Pseudomonadota</taxon>
        <taxon>Gammaproteobacteria</taxon>
        <taxon>Lysobacterales</taxon>
        <taxon>Rhodanobacteraceae</taxon>
        <taxon>Fulvimonas</taxon>
    </lineage>
</organism>
<protein>
    <submittedName>
        <fullName evidence="5">AraC-like DNA-binding protein</fullName>
    </submittedName>
</protein>
<evidence type="ECO:0000313" key="5">
    <source>
        <dbReference type="EMBL" id="PWK86637.1"/>
    </source>
</evidence>
<dbReference type="Proteomes" id="UP000245812">
    <property type="component" value="Unassembled WGS sequence"/>
</dbReference>
<dbReference type="InterPro" id="IPR009057">
    <property type="entry name" value="Homeodomain-like_sf"/>
</dbReference>
<dbReference type="SUPFAM" id="SSF46689">
    <property type="entry name" value="Homeodomain-like"/>
    <property type="match status" value="2"/>
</dbReference>
<proteinExistence type="predicted"/>
<dbReference type="Pfam" id="PF12833">
    <property type="entry name" value="HTH_18"/>
    <property type="match status" value="1"/>
</dbReference>
<gene>
    <name evidence="5" type="ORF">C7456_10727</name>
</gene>
<dbReference type="GO" id="GO:0043565">
    <property type="term" value="F:sequence-specific DNA binding"/>
    <property type="evidence" value="ECO:0007669"/>
    <property type="project" value="InterPro"/>
</dbReference>